<keyword evidence="1" id="KW-0812">Transmembrane</keyword>
<feature type="transmembrane region" description="Helical" evidence="1">
    <location>
        <begin position="12"/>
        <end position="30"/>
    </location>
</feature>
<keyword evidence="1" id="KW-0472">Membrane</keyword>
<dbReference type="GO" id="GO:0055088">
    <property type="term" value="P:lipid homeostasis"/>
    <property type="evidence" value="ECO:0007669"/>
    <property type="project" value="TreeGrafter"/>
</dbReference>
<organism evidence="2 3">
    <name type="scientific">Cadophora malorum</name>
    <dbReference type="NCBI Taxonomy" id="108018"/>
    <lineage>
        <taxon>Eukaryota</taxon>
        <taxon>Fungi</taxon>
        <taxon>Dikarya</taxon>
        <taxon>Ascomycota</taxon>
        <taxon>Pezizomycotina</taxon>
        <taxon>Leotiomycetes</taxon>
        <taxon>Helotiales</taxon>
        <taxon>Ploettnerulaceae</taxon>
        <taxon>Cadophora</taxon>
    </lineage>
</organism>
<proteinExistence type="predicted"/>
<sequence>MPIPDSAPSVAPQITLFSSIIAYPLLFHLVTPRNASASRFIKSREALSVVHCTLVTFASAYELHQRSRDWNADSPSSFLTGGDDSPIEGTPDSHVSAGSNPAYGANAPLITARSNVGNSTMAFELGYLIQDSVILFLASRIRKQDVGRNITPLVKDINWKVLGWHHFGYSSALGVLQWYIYHGREKGIMVILMLMLMNITSPLGTLHWFLVNFRPSQRKAIMITNALYLVMYGVFRVSIIGWVLHIMGSQNGHSAVGAFLKLRRSCRWGTATIGITNSIWLFFAVRKFIKRYLSSAARRKGI</sequence>
<dbReference type="EMBL" id="JAFJYH010000071">
    <property type="protein sequence ID" value="KAG4421098.1"/>
    <property type="molecule type" value="Genomic_DNA"/>
</dbReference>
<dbReference type="Proteomes" id="UP000664132">
    <property type="component" value="Unassembled WGS sequence"/>
</dbReference>
<evidence type="ECO:0000256" key="1">
    <source>
        <dbReference type="SAM" id="Phobius"/>
    </source>
</evidence>
<name>A0A8H7TLK0_9HELO</name>
<evidence type="ECO:0000313" key="2">
    <source>
        <dbReference type="EMBL" id="KAG4421098.1"/>
    </source>
</evidence>
<feature type="transmembrane region" description="Helical" evidence="1">
    <location>
        <begin position="268"/>
        <end position="289"/>
    </location>
</feature>
<dbReference type="AlphaFoldDB" id="A0A8H7TLK0"/>
<evidence type="ECO:0008006" key="4">
    <source>
        <dbReference type="Google" id="ProtNLM"/>
    </source>
</evidence>
<keyword evidence="3" id="KW-1185">Reference proteome</keyword>
<protein>
    <recommendedName>
        <fullName evidence="4">TLC domain-containing protein</fullName>
    </recommendedName>
</protein>
<accession>A0A8H7TLK0</accession>
<reference evidence="2" key="1">
    <citation type="submission" date="2021-02" db="EMBL/GenBank/DDBJ databases">
        <title>Genome sequence Cadophora malorum strain M34.</title>
        <authorList>
            <person name="Stefanovic E."/>
            <person name="Vu D."/>
            <person name="Scully C."/>
            <person name="Dijksterhuis J."/>
            <person name="Roader J."/>
            <person name="Houbraken J."/>
        </authorList>
    </citation>
    <scope>NUCLEOTIDE SEQUENCE</scope>
    <source>
        <strain evidence="2">M34</strain>
    </source>
</reference>
<evidence type="ECO:0000313" key="3">
    <source>
        <dbReference type="Proteomes" id="UP000664132"/>
    </source>
</evidence>
<dbReference type="OrthoDB" id="10266980at2759"/>
<dbReference type="PANTHER" id="PTHR13439">
    <property type="entry name" value="CT120 PROTEIN"/>
    <property type="match status" value="1"/>
</dbReference>
<feature type="transmembrane region" description="Helical" evidence="1">
    <location>
        <begin position="223"/>
        <end position="248"/>
    </location>
</feature>
<feature type="transmembrane region" description="Helical" evidence="1">
    <location>
        <begin position="161"/>
        <end position="181"/>
    </location>
</feature>
<feature type="transmembrane region" description="Helical" evidence="1">
    <location>
        <begin position="187"/>
        <end position="211"/>
    </location>
</feature>
<dbReference type="GO" id="GO:0005783">
    <property type="term" value="C:endoplasmic reticulum"/>
    <property type="evidence" value="ECO:0007669"/>
    <property type="project" value="TreeGrafter"/>
</dbReference>
<dbReference type="PANTHER" id="PTHR13439:SF0">
    <property type="entry name" value="TOPOISOMERASE I DAMAGE AFFECTED PROTEIN 4"/>
    <property type="match status" value="1"/>
</dbReference>
<dbReference type="InterPro" id="IPR050846">
    <property type="entry name" value="TLCD"/>
</dbReference>
<comment type="caution">
    <text evidence="2">The sequence shown here is derived from an EMBL/GenBank/DDBJ whole genome shotgun (WGS) entry which is preliminary data.</text>
</comment>
<gene>
    <name evidence="2" type="ORF">IFR04_005741</name>
</gene>
<keyword evidence="1" id="KW-1133">Transmembrane helix</keyword>